<evidence type="ECO:0000313" key="1">
    <source>
        <dbReference type="EMBL" id="RIA89143.1"/>
    </source>
</evidence>
<dbReference type="EMBL" id="QKYT01000231">
    <property type="protein sequence ID" value="RIA89143.1"/>
    <property type="molecule type" value="Genomic_DNA"/>
</dbReference>
<gene>
    <name evidence="1" type="ORF">C1645_876918</name>
</gene>
<keyword evidence="2" id="KW-1185">Reference proteome</keyword>
<accession>A0A397SSQ4</accession>
<protein>
    <submittedName>
        <fullName evidence="1">Uncharacterized protein</fullName>
    </submittedName>
</protein>
<name>A0A397SSQ4_9GLOM</name>
<dbReference type="STRING" id="658196.A0A397SSQ4"/>
<organism evidence="1 2">
    <name type="scientific">Glomus cerebriforme</name>
    <dbReference type="NCBI Taxonomy" id="658196"/>
    <lineage>
        <taxon>Eukaryota</taxon>
        <taxon>Fungi</taxon>
        <taxon>Fungi incertae sedis</taxon>
        <taxon>Mucoromycota</taxon>
        <taxon>Glomeromycotina</taxon>
        <taxon>Glomeromycetes</taxon>
        <taxon>Glomerales</taxon>
        <taxon>Glomeraceae</taxon>
        <taxon>Glomus</taxon>
    </lineage>
</organism>
<proteinExistence type="predicted"/>
<evidence type="ECO:0000313" key="2">
    <source>
        <dbReference type="Proteomes" id="UP000265703"/>
    </source>
</evidence>
<comment type="caution">
    <text evidence="1">The sequence shown here is derived from an EMBL/GenBank/DDBJ whole genome shotgun (WGS) entry which is preliminary data.</text>
</comment>
<sequence length="188" mass="22276">MLTNYFNSYQSGICLIEQHSTCVYYTGKHKKEQFKRIKLEAYVKTFEHFVTQSWTSQDCLFLIYLNCVIISESTLNFIWKIPDSISEQDKNQEAQMLILANEMVPIYFTRQMRKNVTEKYSLVAKLTPSVWKLLYHDLTEDNSTPPYELSKEMQDDIRPTGYSPTIFMYLNQIIELFKLSRLDQGYNP</sequence>
<dbReference type="AlphaFoldDB" id="A0A397SSQ4"/>
<dbReference type="Proteomes" id="UP000265703">
    <property type="component" value="Unassembled WGS sequence"/>
</dbReference>
<reference evidence="1 2" key="1">
    <citation type="submission" date="2018-06" db="EMBL/GenBank/DDBJ databases">
        <title>Comparative genomics reveals the genomic features of Rhizophagus irregularis, R. cerebriforme, R. diaphanum and Gigaspora rosea, and their symbiotic lifestyle signature.</title>
        <authorList>
            <person name="Morin E."/>
            <person name="San Clemente H."/>
            <person name="Chen E.C.H."/>
            <person name="De La Providencia I."/>
            <person name="Hainaut M."/>
            <person name="Kuo A."/>
            <person name="Kohler A."/>
            <person name="Murat C."/>
            <person name="Tang N."/>
            <person name="Roy S."/>
            <person name="Loubradou J."/>
            <person name="Henrissat B."/>
            <person name="Grigoriev I.V."/>
            <person name="Corradi N."/>
            <person name="Roux C."/>
            <person name="Martin F.M."/>
        </authorList>
    </citation>
    <scope>NUCLEOTIDE SEQUENCE [LARGE SCALE GENOMIC DNA]</scope>
    <source>
        <strain evidence="1 2">DAOM 227022</strain>
    </source>
</reference>
<dbReference type="OrthoDB" id="2306802at2759"/>